<evidence type="ECO:0000256" key="17">
    <source>
        <dbReference type="ARBA" id="ARBA00023180"/>
    </source>
</evidence>
<dbReference type="InterPro" id="IPR007484">
    <property type="entry name" value="Peptidase_M28"/>
</dbReference>
<evidence type="ECO:0000313" key="24">
    <source>
        <dbReference type="Proteomes" id="UP000018851"/>
    </source>
</evidence>
<evidence type="ECO:0000313" key="23">
    <source>
        <dbReference type="EMBL" id="AHE54997.1"/>
    </source>
</evidence>
<evidence type="ECO:0000256" key="7">
    <source>
        <dbReference type="ARBA" id="ARBA00022645"/>
    </source>
</evidence>
<accession>W0AER0</accession>
<evidence type="ECO:0000259" key="22">
    <source>
        <dbReference type="Pfam" id="PF04389"/>
    </source>
</evidence>
<dbReference type="eggNOG" id="COG2234">
    <property type="taxonomic scope" value="Bacteria"/>
</dbReference>
<evidence type="ECO:0000256" key="11">
    <source>
        <dbReference type="ARBA" id="ARBA00022801"/>
    </source>
</evidence>
<name>W0AER0_9SPHN</name>
<dbReference type="GO" id="GO:0046872">
    <property type="term" value="F:metal ion binding"/>
    <property type="evidence" value="ECO:0007669"/>
    <property type="project" value="UniProtKB-KW"/>
</dbReference>
<keyword evidence="24" id="KW-1185">Reference proteome</keyword>
<evidence type="ECO:0000256" key="1">
    <source>
        <dbReference type="ARBA" id="ARBA00004240"/>
    </source>
</evidence>
<dbReference type="EMBL" id="CP006644">
    <property type="protein sequence ID" value="AHE54997.1"/>
    <property type="molecule type" value="Genomic_DNA"/>
</dbReference>
<evidence type="ECO:0000256" key="9">
    <source>
        <dbReference type="ARBA" id="ARBA00022723"/>
    </source>
</evidence>
<keyword evidence="16" id="KW-0865">Zymogen</keyword>
<keyword evidence="15" id="KW-0482">Metalloprotease</keyword>
<comment type="subcellular location">
    <subcellularLocation>
        <location evidence="1">Endoplasmic reticulum</location>
    </subcellularLocation>
    <subcellularLocation>
        <location evidence="3">Golgi apparatus</location>
    </subcellularLocation>
    <subcellularLocation>
        <location evidence="2">Lysosome</location>
    </subcellularLocation>
    <subcellularLocation>
        <location evidence="4">Secreted</location>
    </subcellularLocation>
</comment>
<evidence type="ECO:0000256" key="5">
    <source>
        <dbReference type="ARBA" id="ARBA00014116"/>
    </source>
</evidence>
<protein>
    <recommendedName>
        <fullName evidence="5">Carboxypeptidase Q</fullName>
    </recommendedName>
    <alternativeName>
        <fullName evidence="20">Plasma glutamate carboxypeptidase</fullName>
    </alternativeName>
</protein>
<comment type="subunit">
    <text evidence="19">Homodimer. The monomeric form is inactive while the homodimer is active.</text>
</comment>
<keyword evidence="14" id="KW-0333">Golgi apparatus</keyword>
<evidence type="ECO:0000256" key="20">
    <source>
        <dbReference type="ARBA" id="ARBA00033328"/>
    </source>
</evidence>
<sequence>MRRTFLLLPLFALAMPVAAQQADDLNRIIDEGLNRSEVMQTAQHLTDDIGGRMTNSPQMRQAEAWTAERFRDWGLVNVRKEGFPFGRGWWIASSSVRMSAPRPLMLTSIPVAWTPATNGTISAPIVVAPMKKARDFAAWRGKLAGKIVLVSMPGTGSEPGEAPFKRLKGEDIEKLDAYRQPKYDPEGIEKTIAELRFGRQLDAFLKAEGALAWARIAYRDGKLLHGEGYDFKRGDTPALPGIEIAAEDYRRLARLAKTGAAPVLEINSDVRFDDSDINAYNIIAEIPGSDPKAGYVMAGAHLDSWVAGDGAADNAAGSAMIMEAARILARLGVKPKRTIRFALWSGEEQGLFGSMAYVDKYLATRAPGPAAEEGREQMYFRYRYRFPITPKPGYADLKAYFNIDNGSGKLRGIHAEGNVAAVPMLREWLSPFASMGATSVVAAPTGGTDHVFMQAVGVPGYQFIQDPLDYSTRIHHSGMDTFDHLKAEDMRQGSVVLAGMLLQAAADAERADRSIQISGSGGGLIACAADGPRPVGCAPVGQAHAERVSPPPRRRSCIGCVRFVWRHRAPRRR</sequence>
<dbReference type="GO" id="GO:0005576">
    <property type="term" value="C:extracellular region"/>
    <property type="evidence" value="ECO:0007669"/>
    <property type="project" value="UniProtKB-SubCell"/>
</dbReference>
<evidence type="ECO:0000256" key="12">
    <source>
        <dbReference type="ARBA" id="ARBA00022824"/>
    </source>
</evidence>
<dbReference type="HOGENOM" id="CLU_033697_1_1_5"/>
<dbReference type="GO" id="GO:0006508">
    <property type="term" value="P:proteolysis"/>
    <property type="evidence" value="ECO:0007669"/>
    <property type="project" value="UniProtKB-KW"/>
</dbReference>
<keyword evidence="10 21" id="KW-0732">Signal</keyword>
<evidence type="ECO:0000256" key="13">
    <source>
        <dbReference type="ARBA" id="ARBA00022833"/>
    </source>
</evidence>
<keyword evidence="9" id="KW-0479">Metal-binding</keyword>
<keyword evidence="8" id="KW-0645">Protease</keyword>
<gene>
    <name evidence="23" type="ORF">NX02_16595</name>
</gene>
<dbReference type="Gene3D" id="3.40.630.10">
    <property type="entry name" value="Zn peptidases"/>
    <property type="match status" value="2"/>
</dbReference>
<dbReference type="InterPro" id="IPR039866">
    <property type="entry name" value="CPQ"/>
</dbReference>
<feature type="domain" description="Peptidase M28" evidence="22">
    <location>
        <begin position="281"/>
        <end position="491"/>
    </location>
</feature>
<evidence type="ECO:0000256" key="19">
    <source>
        <dbReference type="ARBA" id="ARBA00025833"/>
    </source>
</evidence>
<evidence type="ECO:0000256" key="14">
    <source>
        <dbReference type="ARBA" id="ARBA00023034"/>
    </source>
</evidence>
<dbReference type="KEGG" id="ssan:NX02_16595"/>
<dbReference type="PANTHER" id="PTHR12053">
    <property type="entry name" value="PROTEASE FAMILY M28 PLASMA GLUTAMATE CARBOXYPEPTIDASE-RELATED"/>
    <property type="match status" value="1"/>
</dbReference>
<dbReference type="Pfam" id="PF04389">
    <property type="entry name" value="Peptidase_M28"/>
    <property type="match status" value="1"/>
</dbReference>
<evidence type="ECO:0000256" key="15">
    <source>
        <dbReference type="ARBA" id="ARBA00023049"/>
    </source>
</evidence>
<dbReference type="OrthoDB" id="9769665at2"/>
<evidence type="ECO:0000256" key="2">
    <source>
        <dbReference type="ARBA" id="ARBA00004371"/>
    </source>
</evidence>
<keyword evidence="11" id="KW-0378">Hydrolase</keyword>
<evidence type="ECO:0000256" key="8">
    <source>
        <dbReference type="ARBA" id="ARBA00022670"/>
    </source>
</evidence>
<dbReference type="GO" id="GO:0005764">
    <property type="term" value="C:lysosome"/>
    <property type="evidence" value="ECO:0007669"/>
    <property type="project" value="UniProtKB-SubCell"/>
</dbReference>
<keyword evidence="13" id="KW-0862">Zinc</keyword>
<evidence type="ECO:0000256" key="10">
    <source>
        <dbReference type="ARBA" id="ARBA00022729"/>
    </source>
</evidence>
<evidence type="ECO:0000256" key="21">
    <source>
        <dbReference type="SAM" id="SignalP"/>
    </source>
</evidence>
<evidence type="ECO:0000256" key="4">
    <source>
        <dbReference type="ARBA" id="ARBA00004613"/>
    </source>
</evidence>
<evidence type="ECO:0000256" key="16">
    <source>
        <dbReference type="ARBA" id="ARBA00023145"/>
    </source>
</evidence>
<keyword evidence="18" id="KW-0458">Lysosome</keyword>
<dbReference type="GO" id="GO:0070573">
    <property type="term" value="F:metallodipeptidase activity"/>
    <property type="evidence" value="ECO:0007669"/>
    <property type="project" value="InterPro"/>
</dbReference>
<organism evidence="23 24">
    <name type="scientific">Sphingomonas sanxanigenens DSM 19645 = NX02</name>
    <dbReference type="NCBI Taxonomy" id="1123269"/>
    <lineage>
        <taxon>Bacteria</taxon>
        <taxon>Pseudomonadati</taxon>
        <taxon>Pseudomonadota</taxon>
        <taxon>Alphaproteobacteria</taxon>
        <taxon>Sphingomonadales</taxon>
        <taxon>Sphingomonadaceae</taxon>
        <taxon>Sphingomonas</taxon>
    </lineage>
</organism>
<keyword evidence="6" id="KW-0964">Secreted</keyword>
<dbReference type="PANTHER" id="PTHR12053:SF3">
    <property type="entry name" value="CARBOXYPEPTIDASE Q"/>
    <property type="match status" value="1"/>
</dbReference>
<evidence type="ECO:0000256" key="3">
    <source>
        <dbReference type="ARBA" id="ARBA00004555"/>
    </source>
</evidence>
<reference evidence="23 24" key="1">
    <citation type="submission" date="2013-07" db="EMBL/GenBank/DDBJ databases">
        <title>Completed genome of Sphingomonas sanxanigenens NX02.</title>
        <authorList>
            <person name="Ma T."/>
            <person name="Huang H."/>
            <person name="Wu M."/>
            <person name="Li X."/>
            <person name="Li G."/>
        </authorList>
    </citation>
    <scope>NUCLEOTIDE SEQUENCE [LARGE SCALE GENOMIC DNA]</scope>
    <source>
        <strain evidence="23 24">NX02</strain>
    </source>
</reference>
<dbReference type="SUPFAM" id="SSF53187">
    <property type="entry name" value="Zn-dependent exopeptidases"/>
    <property type="match status" value="1"/>
</dbReference>
<evidence type="ECO:0000256" key="6">
    <source>
        <dbReference type="ARBA" id="ARBA00022525"/>
    </source>
</evidence>
<feature type="signal peptide" evidence="21">
    <location>
        <begin position="1"/>
        <end position="21"/>
    </location>
</feature>
<dbReference type="AlphaFoldDB" id="W0AER0"/>
<keyword evidence="12" id="KW-0256">Endoplasmic reticulum</keyword>
<keyword evidence="7" id="KW-0121">Carboxypeptidase</keyword>
<evidence type="ECO:0000256" key="18">
    <source>
        <dbReference type="ARBA" id="ARBA00023228"/>
    </source>
</evidence>
<dbReference type="GO" id="GO:0004180">
    <property type="term" value="F:carboxypeptidase activity"/>
    <property type="evidence" value="ECO:0007669"/>
    <property type="project" value="UniProtKB-KW"/>
</dbReference>
<dbReference type="STRING" id="1123269.NX02_16595"/>
<dbReference type="Proteomes" id="UP000018851">
    <property type="component" value="Chromosome"/>
</dbReference>
<proteinExistence type="predicted"/>
<feature type="chain" id="PRO_5004785331" description="Carboxypeptidase Q" evidence="21">
    <location>
        <begin position="22"/>
        <end position="573"/>
    </location>
</feature>
<keyword evidence="17" id="KW-0325">Glycoprotein</keyword>